<dbReference type="GO" id="GO:0005886">
    <property type="term" value="C:plasma membrane"/>
    <property type="evidence" value="ECO:0007669"/>
    <property type="project" value="UniProtKB-SubCell"/>
</dbReference>
<dbReference type="InterPro" id="IPR000719">
    <property type="entry name" value="Prot_kinase_dom"/>
</dbReference>
<dbReference type="Pfam" id="PF07714">
    <property type="entry name" value="PK_Tyr_Ser-Thr"/>
    <property type="match status" value="1"/>
</dbReference>
<keyword evidence="12 21" id="KW-0472">Membrane</keyword>
<dbReference type="InterPro" id="IPR024171">
    <property type="entry name" value="SRK-like_kinase"/>
</dbReference>
<dbReference type="SMART" id="SM00108">
    <property type="entry name" value="B_lectin"/>
    <property type="match status" value="1"/>
</dbReference>
<dbReference type="InterPro" id="IPR036426">
    <property type="entry name" value="Bulb-type_lectin_dom_sf"/>
</dbReference>
<feature type="transmembrane region" description="Helical" evidence="21">
    <location>
        <begin position="465"/>
        <end position="484"/>
    </location>
</feature>
<dbReference type="PROSITE" id="PS50927">
    <property type="entry name" value="BULB_LECTIN"/>
    <property type="match status" value="1"/>
</dbReference>
<comment type="subcellular location">
    <subcellularLocation>
        <location evidence="1">Cell membrane</location>
        <topology evidence="1">Single-pass type I membrane protein</topology>
    </subcellularLocation>
</comment>
<dbReference type="SMART" id="SM00473">
    <property type="entry name" value="PAN_AP"/>
    <property type="match status" value="1"/>
</dbReference>
<keyword evidence="6 21" id="KW-0812">Transmembrane</keyword>
<feature type="domain" description="Protein kinase" evidence="23">
    <location>
        <begin position="553"/>
        <end position="842"/>
    </location>
</feature>
<protein>
    <recommendedName>
        <fullName evidence="18">Receptor-like serine/threonine-protein kinase</fullName>
        <ecNumber evidence="18">2.7.11.1</ecNumber>
    </recommendedName>
</protein>
<feature type="chain" id="PRO_5032815527" description="Receptor-like serine/threonine-protein kinase" evidence="22">
    <location>
        <begin position="29"/>
        <end position="888"/>
    </location>
</feature>
<dbReference type="PROSITE" id="PS50011">
    <property type="entry name" value="PROTEIN_KINASE_DOM"/>
    <property type="match status" value="1"/>
</dbReference>
<evidence type="ECO:0000259" key="23">
    <source>
        <dbReference type="PROSITE" id="PS50011"/>
    </source>
</evidence>
<dbReference type="GO" id="GO:0005524">
    <property type="term" value="F:ATP binding"/>
    <property type="evidence" value="ECO:0007669"/>
    <property type="project" value="UniProtKB-KW"/>
</dbReference>
<dbReference type="Proteomes" id="UP000636709">
    <property type="component" value="Unassembled WGS sequence"/>
</dbReference>
<evidence type="ECO:0000256" key="10">
    <source>
        <dbReference type="ARBA" id="ARBA00022840"/>
    </source>
</evidence>
<evidence type="ECO:0000256" key="19">
    <source>
        <dbReference type="PROSITE-ProRule" id="PRU00076"/>
    </source>
</evidence>
<evidence type="ECO:0000256" key="7">
    <source>
        <dbReference type="ARBA" id="ARBA00022729"/>
    </source>
</evidence>
<keyword evidence="14" id="KW-0675">Receptor</keyword>
<comment type="similarity">
    <text evidence="18">Belongs to the protein kinase superfamily. Ser/Thr protein kinase family.</text>
</comment>
<dbReference type="Pfam" id="PF00954">
    <property type="entry name" value="S_locus_glycop"/>
    <property type="match status" value="1"/>
</dbReference>
<evidence type="ECO:0000256" key="12">
    <source>
        <dbReference type="ARBA" id="ARBA00023136"/>
    </source>
</evidence>
<evidence type="ECO:0000256" key="4">
    <source>
        <dbReference type="ARBA" id="ARBA00022536"/>
    </source>
</evidence>
<keyword evidence="11 21" id="KW-1133">Transmembrane helix</keyword>
<dbReference type="GO" id="GO:0051707">
    <property type="term" value="P:response to other organism"/>
    <property type="evidence" value="ECO:0007669"/>
    <property type="project" value="UniProtKB-ARBA"/>
</dbReference>
<dbReference type="InterPro" id="IPR001245">
    <property type="entry name" value="Ser-Thr/Tyr_kinase_cat_dom"/>
</dbReference>
<dbReference type="AlphaFoldDB" id="A0A835EYH8"/>
<evidence type="ECO:0000259" key="26">
    <source>
        <dbReference type="PROSITE" id="PS50948"/>
    </source>
</evidence>
<evidence type="ECO:0000256" key="13">
    <source>
        <dbReference type="ARBA" id="ARBA00023157"/>
    </source>
</evidence>
<feature type="domain" description="Bulb-type lectin" evidence="25">
    <location>
        <begin position="34"/>
        <end position="169"/>
    </location>
</feature>
<feature type="region of interest" description="Disordered" evidence="20">
    <location>
        <begin position="839"/>
        <end position="888"/>
    </location>
</feature>
<dbReference type="CDD" id="cd14066">
    <property type="entry name" value="STKc_IRAK"/>
    <property type="match status" value="1"/>
</dbReference>
<dbReference type="FunFam" id="3.30.200.20:FF:000145">
    <property type="entry name" value="receptor-like serine/threonine-protein kinase SD1-8"/>
    <property type="match status" value="1"/>
</dbReference>
<dbReference type="InterPro" id="IPR000858">
    <property type="entry name" value="S_locus_glycoprot_dom"/>
</dbReference>
<evidence type="ECO:0000256" key="2">
    <source>
        <dbReference type="ARBA" id="ARBA00022475"/>
    </source>
</evidence>
<proteinExistence type="inferred from homology"/>
<keyword evidence="2" id="KW-1003">Cell membrane</keyword>
<keyword evidence="8 18" id="KW-0547">Nucleotide-binding</keyword>
<gene>
    <name evidence="27" type="ORF">HU200_022559</name>
</gene>
<comment type="catalytic activity">
    <reaction evidence="17 18">
        <text>L-seryl-[protein] + ATP = O-phospho-L-seryl-[protein] + ADP + H(+)</text>
        <dbReference type="Rhea" id="RHEA:17989"/>
        <dbReference type="Rhea" id="RHEA-COMP:9863"/>
        <dbReference type="Rhea" id="RHEA-COMP:11604"/>
        <dbReference type="ChEBI" id="CHEBI:15378"/>
        <dbReference type="ChEBI" id="CHEBI:29999"/>
        <dbReference type="ChEBI" id="CHEBI:30616"/>
        <dbReference type="ChEBI" id="CHEBI:83421"/>
        <dbReference type="ChEBI" id="CHEBI:456216"/>
        <dbReference type="EC" id="2.7.11.1"/>
    </reaction>
</comment>
<dbReference type="CDD" id="cd01098">
    <property type="entry name" value="PAN_AP_plant"/>
    <property type="match status" value="1"/>
</dbReference>
<dbReference type="PIRSF" id="PIRSF000641">
    <property type="entry name" value="SRK"/>
    <property type="match status" value="1"/>
</dbReference>
<evidence type="ECO:0000256" key="22">
    <source>
        <dbReference type="SAM" id="SignalP"/>
    </source>
</evidence>
<sequence>MRRRRVPLLPLAAATLLLLLSPAPPTASAPVATTDTVTPATPLAGNRTLVSAGRGKFVLGFFSPDPDDPERTYLGIWFNNIPSRTVVWVANRGSPLLGSVSDAALHILANGSLAIVDTTTNDAMAVWSTPPPPATTTTTSSSNATAQLMENGNLVLRVPGSGVVWQSFDYPTDTLLPGMKLGIDYHTGLDRHMTSWLSTGDPSQGEYTFRLDPRGSPELFLYRWSSRIYGSGPWNGFQFSGVPNLKSSSLLSFRFVSDPGHEAYYTYDLDSDTVLTRFVLNASGQIQRLMWIDMTQSWSLFWSYPLDECDGYRACGPYGVCSVERSPICGCAPGFDPRFPAEWALRDGSGGCRRRTELNCTGGDGFAALANMKLPESANATVDMSLGLDECRQACLKTCACRAYASANVSSPGGIGCFMWTGDLLDMRQFGSNGGQNLFLRLAASDLPLGSSAEAHSRTARLVEIIVPSAVGLLLLLVGLYFCVRKVKKRRKGVVPLPLRRNADNTPFGRRNQIAASSDAQDDSLHNGQQGNNKDCDVPSFDVEKIQAATGNFSIHNKIGQGGFGPVYMGKFDDGQDIAVKRLSRRSTQGLREFKNEVKLIAKLQHRNLVRLLGCCIDGYERMLVYEYMHNRSLNTFLFSKTSATVSTLNDEERQSMLCWEKRFNIINGIARGILYLHQDSVLRIIHRDLKASNILLDKDMNPKISDFGVARIFGTDQTAGYTKKVVGTYGYMSPEYAMDGVFSTKSDVFSFGVLVLEIVSGKKNRGFYHTELDLNLLRYAWRLWKDGESLEFMDQSIADTSNAAEVLKCIQIGLLCVQEQPKRRPPMSAVTTMLASEYPTLPEPCEPAFSTGRSRDDDDDEEHEDTAAKAYRSDSASSWTVTVVEGR</sequence>
<dbReference type="Gene3D" id="2.90.10.10">
    <property type="entry name" value="Bulb-type lectin domain"/>
    <property type="match status" value="1"/>
</dbReference>
<dbReference type="InterPro" id="IPR011009">
    <property type="entry name" value="Kinase-like_dom_sf"/>
</dbReference>
<dbReference type="PROSITE" id="PS00108">
    <property type="entry name" value="PROTEIN_KINASE_ST"/>
    <property type="match status" value="1"/>
</dbReference>
<keyword evidence="5 18" id="KW-0808">Transferase</keyword>
<keyword evidence="9 18" id="KW-0418">Kinase</keyword>
<feature type="signal peptide" evidence="22">
    <location>
        <begin position="1"/>
        <end position="28"/>
    </location>
</feature>
<feature type="domain" description="EGF-like" evidence="24">
    <location>
        <begin position="305"/>
        <end position="341"/>
    </location>
</feature>
<dbReference type="InterPro" id="IPR008271">
    <property type="entry name" value="Ser/Thr_kinase_AS"/>
</dbReference>
<feature type="region of interest" description="Disordered" evidence="20">
    <location>
        <begin position="516"/>
        <end position="535"/>
    </location>
</feature>
<comment type="catalytic activity">
    <reaction evidence="16 18">
        <text>L-threonyl-[protein] + ATP = O-phospho-L-threonyl-[protein] + ADP + H(+)</text>
        <dbReference type="Rhea" id="RHEA:46608"/>
        <dbReference type="Rhea" id="RHEA-COMP:11060"/>
        <dbReference type="Rhea" id="RHEA-COMP:11605"/>
        <dbReference type="ChEBI" id="CHEBI:15378"/>
        <dbReference type="ChEBI" id="CHEBI:30013"/>
        <dbReference type="ChEBI" id="CHEBI:30616"/>
        <dbReference type="ChEBI" id="CHEBI:61977"/>
        <dbReference type="ChEBI" id="CHEBI:456216"/>
        <dbReference type="EC" id="2.7.11.1"/>
    </reaction>
</comment>
<keyword evidence="13" id="KW-1015">Disulfide bond</keyword>
<evidence type="ECO:0000313" key="27">
    <source>
        <dbReference type="EMBL" id="KAF8722250.1"/>
    </source>
</evidence>
<dbReference type="Gene3D" id="3.30.200.20">
    <property type="entry name" value="Phosphorylase Kinase, domain 1"/>
    <property type="match status" value="1"/>
</dbReference>
<dbReference type="PROSITE" id="PS50948">
    <property type="entry name" value="PAN"/>
    <property type="match status" value="1"/>
</dbReference>
<dbReference type="EMBL" id="JACEFO010001675">
    <property type="protein sequence ID" value="KAF8722250.1"/>
    <property type="molecule type" value="Genomic_DNA"/>
</dbReference>
<evidence type="ECO:0000256" key="21">
    <source>
        <dbReference type="SAM" id="Phobius"/>
    </source>
</evidence>
<dbReference type="PANTHER" id="PTHR27002:SF616">
    <property type="entry name" value="RECEPTOR-LIKE SERINE_THREONINE-PROTEIN KINASE"/>
    <property type="match status" value="1"/>
</dbReference>
<keyword evidence="7 22" id="KW-0732">Signal</keyword>
<dbReference type="FunFam" id="1.10.510.10:FF:000060">
    <property type="entry name" value="G-type lectin S-receptor-like serine/threonine-protein kinase"/>
    <property type="match status" value="1"/>
</dbReference>
<dbReference type="Pfam" id="PF01453">
    <property type="entry name" value="B_lectin"/>
    <property type="match status" value="1"/>
</dbReference>
<dbReference type="OrthoDB" id="785331at2759"/>
<dbReference type="SUPFAM" id="SSF56112">
    <property type="entry name" value="Protein kinase-like (PK-like)"/>
    <property type="match status" value="1"/>
</dbReference>
<keyword evidence="4 19" id="KW-0245">EGF-like domain</keyword>
<dbReference type="InterPro" id="IPR001480">
    <property type="entry name" value="Bulb-type_lectin_dom"/>
</dbReference>
<evidence type="ECO:0000256" key="8">
    <source>
        <dbReference type="ARBA" id="ARBA00022741"/>
    </source>
</evidence>
<evidence type="ECO:0000256" key="17">
    <source>
        <dbReference type="ARBA" id="ARBA00048679"/>
    </source>
</evidence>
<evidence type="ECO:0000259" key="25">
    <source>
        <dbReference type="PROSITE" id="PS50927"/>
    </source>
</evidence>
<evidence type="ECO:0000256" key="20">
    <source>
        <dbReference type="SAM" id="MobiDB-lite"/>
    </source>
</evidence>
<evidence type="ECO:0000256" key="5">
    <source>
        <dbReference type="ARBA" id="ARBA00022679"/>
    </source>
</evidence>
<dbReference type="GO" id="GO:0048544">
    <property type="term" value="P:recognition of pollen"/>
    <property type="evidence" value="ECO:0007669"/>
    <property type="project" value="InterPro"/>
</dbReference>
<keyword evidence="10 18" id="KW-0067">ATP-binding</keyword>
<feature type="domain" description="Apple" evidence="26">
    <location>
        <begin position="360"/>
        <end position="443"/>
    </location>
</feature>
<evidence type="ECO:0000256" key="9">
    <source>
        <dbReference type="ARBA" id="ARBA00022777"/>
    </source>
</evidence>
<evidence type="ECO:0000256" key="1">
    <source>
        <dbReference type="ARBA" id="ARBA00004251"/>
    </source>
</evidence>
<dbReference type="PROSITE" id="PS50026">
    <property type="entry name" value="EGF_3"/>
    <property type="match status" value="1"/>
</dbReference>
<comment type="caution">
    <text evidence="19">Lacks conserved residue(s) required for the propagation of feature annotation.</text>
</comment>
<keyword evidence="3 18" id="KW-0723">Serine/threonine-protein kinase</keyword>
<comment type="caution">
    <text evidence="27">The sequence shown here is derived from an EMBL/GenBank/DDBJ whole genome shotgun (WGS) entry which is preliminary data.</text>
</comment>
<organism evidence="27 28">
    <name type="scientific">Digitaria exilis</name>
    <dbReference type="NCBI Taxonomy" id="1010633"/>
    <lineage>
        <taxon>Eukaryota</taxon>
        <taxon>Viridiplantae</taxon>
        <taxon>Streptophyta</taxon>
        <taxon>Embryophyta</taxon>
        <taxon>Tracheophyta</taxon>
        <taxon>Spermatophyta</taxon>
        <taxon>Magnoliopsida</taxon>
        <taxon>Liliopsida</taxon>
        <taxon>Poales</taxon>
        <taxon>Poaceae</taxon>
        <taxon>PACMAD clade</taxon>
        <taxon>Panicoideae</taxon>
        <taxon>Panicodae</taxon>
        <taxon>Paniceae</taxon>
        <taxon>Anthephorinae</taxon>
        <taxon>Digitaria</taxon>
    </lineage>
</organism>
<evidence type="ECO:0000256" key="16">
    <source>
        <dbReference type="ARBA" id="ARBA00047899"/>
    </source>
</evidence>
<evidence type="ECO:0000259" key="24">
    <source>
        <dbReference type="PROSITE" id="PS50026"/>
    </source>
</evidence>
<reference evidence="27" key="1">
    <citation type="submission" date="2020-07" db="EMBL/GenBank/DDBJ databases">
        <title>Genome sequence and genetic diversity analysis of an under-domesticated orphan crop, white fonio (Digitaria exilis).</title>
        <authorList>
            <person name="Bennetzen J.L."/>
            <person name="Chen S."/>
            <person name="Ma X."/>
            <person name="Wang X."/>
            <person name="Yssel A.E.J."/>
            <person name="Chaluvadi S.R."/>
            <person name="Johnson M."/>
            <person name="Gangashetty P."/>
            <person name="Hamidou F."/>
            <person name="Sanogo M.D."/>
            <person name="Zwaenepoel A."/>
            <person name="Wallace J."/>
            <person name="Van De Peer Y."/>
            <person name="Van Deynze A."/>
        </authorList>
    </citation>
    <scope>NUCLEOTIDE SEQUENCE</scope>
    <source>
        <tissue evidence="27">Leaves</tissue>
    </source>
</reference>
<evidence type="ECO:0000256" key="6">
    <source>
        <dbReference type="ARBA" id="ARBA00022692"/>
    </source>
</evidence>
<accession>A0A835EYH8</accession>
<name>A0A835EYH8_9POAL</name>
<dbReference type="Pfam" id="PF08276">
    <property type="entry name" value="PAN_2"/>
    <property type="match status" value="1"/>
</dbReference>
<dbReference type="CDD" id="cd00028">
    <property type="entry name" value="B_lectin"/>
    <property type="match status" value="1"/>
</dbReference>
<dbReference type="InterPro" id="IPR003609">
    <property type="entry name" value="Pan_app"/>
</dbReference>
<dbReference type="EC" id="2.7.11.1" evidence="18"/>
<evidence type="ECO:0000256" key="14">
    <source>
        <dbReference type="ARBA" id="ARBA00023170"/>
    </source>
</evidence>
<dbReference type="Gene3D" id="1.10.510.10">
    <property type="entry name" value="Transferase(Phosphotransferase) domain 1"/>
    <property type="match status" value="1"/>
</dbReference>
<keyword evidence="15" id="KW-0325">Glycoprotein</keyword>
<dbReference type="SUPFAM" id="SSF51110">
    <property type="entry name" value="alpha-D-mannose-specific plant lectins"/>
    <property type="match status" value="1"/>
</dbReference>
<evidence type="ECO:0000256" key="15">
    <source>
        <dbReference type="ARBA" id="ARBA00023180"/>
    </source>
</evidence>
<evidence type="ECO:0000313" key="28">
    <source>
        <dbReference type="Proteomes" id="UP000636709"/>
    </source>
</evidence>
<keyword evidence="28" id="KW-1185">Reference proteome</keyword>
<dbReference type="InterPro" id="IPR000742">
    <property type="entry name" value="EGF"/>
</dbReference>
<dbReference type="PANTHER" id="PTHR27002">
    <property type="entry name" value="RECEPTOR-LIKE SERINE/THREONINE-PROTEIN KINASE SD1-8"/>
    <property type="match status" value="1"/>
</dbReference>
<dbReference type="GO" id="GO:0004674">
    <property type="term" value="F:protein serine/threonine kinase activity"/>
    <property type="evidence" value="ECO:0007669"/>
    <property type="project" value="UniProtKB-KW"/>
</dbReference>
<dbReference type="SMART" id="SM00220">
    <property type="entry name" value="S_TKc"/>
    <property type="match status" value="1"/>
</dbReference>
<evidence type="ECO:0000256" key="18">
    <source>
        <dbReference type="PIRNR" id="PIRNR000641"/>
    </source>
</evidence>
<evidence type="ECO:0000256" key="11">
    <source>
        <dbReference type="ARBA" id="ARBA00022989"/>
    </source>
</evidence>
<evidence type="ECO:0000256" key="3">
    <source>
        <dbReference type="ARBA" id="ARBA00022527"/>
    </source>
</evidence>